<protein>
    <submittedName>
        <fullName evidence="4">Ferrous iron transport protein A</fullName>
    </submittedName>
</protein>
<dbReference type="SUPFAM" id="SSF50037">
    <property type="entry name" value="C-terminal domain of transcriptional repressors"/>
    <property type="match status" value="1"/>
</dbReference>
<dbReference type="PANTHER" id="PTHR42954">
    <property type="entry name" value="FE(2+) TRANSPORT PROTEIN A"/>
    <property type="match status" value="1"/>
</dbReference>
<feature type="region of interest" description="Disordered" evidence="2">
    <location>
        <begin position="1"/>
        <end position="24"/>
    </location>
</feature>
<dbReference type="Gene3D" id="2.30.30.90">
    <property type="match status" value="1"/>
</dbReference>
<comment type="caution">
    <text evidence="4">The sequence shown here is derived from an EMBL/GenBank/DDBJ whole genome shotgun (WGS) entry which is preliminary data.</text>
</comment>
<organism evidence="4">
    <name type="scientific">Caldithrix abyssi</name>
    <dbReference type="NCBI Taxonomy" id="187145"/>
    <lineage>
        <taxon>Bacteria</taxon>
        <taxon>Pseudomonadati</taxon>
        <taxon>Calditrichota</taxon>
        <taxon>Calditrichia</taxon>
        <taxon>Calditrichales</taxon>
        <taxon>Calditrichaceae</taxon>
        <taxon>Caldithrix</taxon>
    </lineage>
</organism>
<accession>A0A7V5PPZ2</accession>
<dbReference type="Pfam" id="PF04023">
    <property type="entry name" value="FeoA"/>
    <property type="match status" value="1"/>
</dbReference>
<evidence type="ECO:0000256" key="2">
    <source>
        <dbReference type="SAM" id="MobiDB-lite"/>
    </source>
</evidence>
<keyword evidence="1" id="KW-0408">Iron</keyword>
<evidence type="ECO:0000259" key="3">
    <source>
        <dbReference type="SMART" id="SM00899"/>
    </source>
</evidence>
<dbReference type="GO" id="GO:0046914">
    <property type="term" value="F:transition metal ion binding"/>
    <property type="evidence" value="ECO:0007669"/>
    <property type="project" value="InterPro"/>
</dbReference>
<evidence type="ECO:0000256" key="1">
    <source>
        <dbReference type="ARBA" id="ARBA00023004"/>
    </source>
</evidence>
<name>A0A7V5PPZ2_CALAY</name>
<dbReference type="AlphaFoldDB" id="A0A7V5PPZ2"/>
<dbReference type="SMART" id="SM00899">
    <property type="entry name" value="FeoA"/>
    <property type="match status" value="1"/>
</dbReference>
<sequence>MRLADLKPGEEATISGMSDESAGGERLRELGLSDGTPIRVIKYAPLGDPMEIKVRGYYLSLRKNLARRIRVRRRHRGRPFEN</sequence>
<gene>
    <name evidence="4" type="ORF">ENJ89_07825</name>
</gene>
<feature type="domain" description="Ferrous iron transporter FeoA-like" evidence="3">
    <location>
        <begin position="1"/>
        <end position="73"/>
    </location>
</feature>
<dbReference type="InterPro" id="IPR007167">
    <property type="entry name" value="Fe-transptr_FeoA-like"/>
</dbReference>
<proteinExistence type="predicted"/>
<evidence type="ECO:0000313" key="4">
    <source>
        <dbReference type="EMBL" id="HHJ53088.1"/>
    </source>
</evidence>
<reference evidence="4" key="1">
    <citation type="journal article" date="2020" name="mSystems">
        <title>Genome- and Community-Level Interaction Insights into Carbon Utilization and Element Cycling Functions of Hydrothermarchaeota in Hydrothermal Sediment.</title>
        <authorList>
            <person name="Zhou Z."/>
            <person name="Liu Y."/>
            <person name="Xu W."/>
            <person name="Pan J."/>
            <person name="Luo Z.H."/>
            <person name="Li M."/>
        </authorList>
    </citation>
    <scope>NUCLEOTIDE SEQUENCE [LARGE SCALE GENOMIC DNA]</scope>
    <source>
        <strain evidence="4">HyVt-527</strain>
    </source>
</reference>
<dbReference type="EMBL" id="DROD01000506">
    <property type="protein sequence ID" value="HHJ53088.1"/>
    <property type="molecule type" value="Genomic_DNA"/>
</dbReference>
<feature type="compositionally biased region" description="Basic and acidic residues" evidence="2">
    <location>
        <begin position="1"/>
        <end position="10"/>
    </location>
</feature>
<dbReference type="InterPro" id="IPR008988">
    <property type="entry name" value="Transcriptional_repressor_C"/>
</dbReference>
<dbReference type="Proteomes" id="UP000886124">
    <property type="component" value="Unassembled WGS sequence"/>
</dbReference>
<dbReference type="InterPro" id="IPR038157">
    <property type="entry name" value="FeoA_core_dom"/>
</dbReference>
<dbReference type="InterPro" id="IPR052713">
    <property type="entry name" value="FeoA"/>
</dbReference>
<dbReference type="PANTHER" id="PTHR42954:SF2">
    <property type="entry name" value="FE(2+) TRANSPORT PROTEIN A"/>
    <property type="match status" value="1"/>
</dbReference>